<sequence>MALSKASTELSIRLTKKDATECTCEGLVAFSTPAINASMTAPYRLTEKISVTLTLIPSAISAVIAGSPSTVAGTLIMTLGRSTICHNSLAAAIVPSVS</sequence>
<evidence type="ECO:0000313" key="1">
    <source>
        <dbReference type="EMBL" id="CAB4745429.1"/>
    </source>
</evidence>
<proteinExistence type="predicted"/>
<gene>
    <name evidence="1" type="ORF">UFOPK2837_00273</name>
</gene>
<dbReference type="AlphaFoldDB" id="A0A6J6TGI9"/>
<reference evidence="1" key="1">
    <citation type="submission" date="2020-05" db="EMBL/GenBank/DDBJ databases">
        <authorList>
            <person name="Chiriac C."/>
            <person name="Salcher M."/>
            <person name="Ghai R."/>
            <person name="Kavagutti S V."/>
        </authorList>
    </citation>
    <scope>NUCLEOTIDE SEQUENCE</scope>
</reference>
<protein>
    <submittedName>
        <fullName evidence="1">Unannotated protein</fullName>
    </submittedName>
</protein>
<dbReference type="EMBL" id="CAEZZF010000011">
    <property type="protein sequence ID" value="CAB4745429.1"/>
    <property type="molecule type" value="Genomic_DNA"/>
</dbReference>
<accession>A0A6J6TGI9</accession>
<organism evidence="1">
    <name type="scientific">freshwater metagenome</name>
    <dbReference type="NCBI Taxonomy" id="449393"/>
    <lineage>
        <taxon>unclassified sequences</taxon>
        <taxon>metagenomes</taxon>
        <taxon>ecological metagenomes</taxon>
    </lineage>
</organism>
<name>A0A6J6TGI9_9ZZZZ</name>